<dbReference type="SUPFAM" id="SSF56112">
    <property type="entry name" value="Protein kinase-like (PK-like)"/>
    <property type="match status" value="1"/>
</dbReference>
<proteinExistence type="inferred from homology"/>
<evidence type="ECO:0000313" key="7">
    <source>
        <dbReference type="Proteomes" id="UP001217089"/>
    </source>
</evidence>
<keyword evidence="4" id="KW-0732">Signal</keyword>
<dbReference type="Gene3D" id="1.10.510.10">
    <property type="entry name" value="Transferase(Phosphotransferase) domain 1"/>
    <property type="match status" value="1"/>
</dbReference>
<dbReference type="Pfam" id="PF12849">
    <property type="entry name" value="PBP_like_2"/>
    <property type="match status" value="1"/>
</dbReference>
<feature type="transmembrane region" description="Helical" evidence="3">
    <location>
        <begin position="313"/>
        <end position="337"/>
    </location>
</feature>
<evidence type="ECO:0000256" key="1">
    <source>
        <dbReference type="ARBA" id="ARBA00008725"/>
    </source>
</evidence>
<sequence length="793" mass="90759">MTLKQIFVVILVLNFSDVYGIKLRGKGASFPNEVYRLWIPAYKSYRKSYVDLDMTYEVVGIGIYNGTYRYWNDTSLQESNPNSTMPHRRIIVIARADNSGTTSLFTSALSSFCPSWKNMYGHFSEGLNSDTDLPYHWGSDVISYYGLHNRGVSGLVISFKYSIAYLSVADAYETNLPTAEVMNKAGYFVQATTESVQKAVAFHLEETHDSTLTIIDADSQNAYPIIGLTNFIMYQSTMANCDSAKELVRYIHWFMTGEKQRKICEEKGMSPLSHKLVNQITQSVLKVITCQGQNIWKMVQHDIENENQQDEVWVAPVSVTVSICILAILVLLSFIIYQKIKILNVINRNDWNIPIEEIIFIYDAHNEVPHRSKLSGSKSLKSSDAFGEIEIPESEVIGEVLQWPGKWKGHQIGLRLLELKHFNHVTLEMKKCMMWMRENIVHLNVVRFYGLTELDNLRYVIGEYCMKGPMTNILQDHKFNLSDDFKFCLMNDIAFGMQFLHSQGLVHGALTSSACVIDNRWIVKISDWEFNKLSLLTFAKENSATLRYVRKDTCRQELMAFEDFWVAPEILKSDYRQPLSPDCDVFSYSIILQEIFTREYPYIEHAEYMIPSQVVRAIIYNNLRPEVPSDIPVVVRQVMEIAWSDDPLCRPSFDQILKMIRNTRSGGRSILDAMMESMEHYTAQLEQKIEEQTLEIAASQETTDKIKTKILPTEIIPSEENGFSVDSKICNSLCIAIAEVCHFDDFKSDSTVAEFFSIINFLNAEMHSLGKRHSIHVDIDSGSFIIISGLGKQ</sequence>
<gene>
    <name evidence="6" type="ORF">KUTeg_019941</name>
</gene>
<dbReference type="PANTHER" id="PTHR42996">
    <property type="entry name" value="PHOSPHATE-BINDING PROTEIN PSTS"/>
    <property type="match status" value="1"/>
</dbReference>
<keyword evidence="3" id="KW-0472">Membrane</keyword>
<feature type="signal peptide" evidence="4">
    <location>
        <begin position="1"/>
        <end position="20"/>
    </location>
</feature>
<evidence type="ECO:0000313" key="6">
    <source>
        <dbReference type="EMBL" id="KAJ8303545.1"/>
    </source>
</evidence>
<dbReference type="Gene3D" id="3.40.190.10">
    <property type="entry name" value="Periplasmic binding protein-like II"/>
    <property type="match status" value="1"/>
</dbReference>
<evidence type="ECO:0000259" key="5">
    <source>
        <dbReference type="PROSITE" id="PS50011"/>
    </source>
</evidence>
<keyword evidence="3" id="KW-0812">Transmembrane</keyword>
<dbReference type="PANTHER" id="PTHR42996:SF1">
    <property type="entry name" value="PHOSPHATE-BINDING PROTEIN PSTS"/>
    <property type="match status" value="1"/>
</dbReference>
<reference evidence="6 7" key="1">
    <citation type="submission" date="2022-12" db="EMBL/GenBank/DDBJ databases">
        <title>Chromosome-level genome of Tegillarca granosa.</title>
        <authorList>
            <person name="Kim J."/>
        </authorList>
    </citation>
    <scope>NUCLEOTIDE SEQUENCE [LARGE SCALE GENOMIC DNA]</scope>
    <source>
        <strain evidence="6">Teg-2019</strain>
        <tissue evidence="6">Adductor muscle</tissue>
    </source>
</reference>
<dbReference type="Proteomes" id="UP001217089">
    <property type="component" value="Unassembled WGS sequence"/>
</dbReference>
<dbReference type="PROSITE" id="PS50011">
    <property type="entry name" value="PROTEIN_KINASE_DOM"/>
    <property type="match status" value="1"/>
</dbReference>
<dbReference type="InterPro" id="IPR011009">
    <property type="entry name" value="Kinase-like_dom_sf"/>
</dbReference>
<dbReference type="InterPro" id="IPR050962">
    <property type="entry name" value="Phosphate-bind_PstS"/>
</dbReference>
<dbReference type="Pfam" id="PF07714">
    <property type="entry name" value="PK_Tyr_Ser-Thr"/>
    <property type="match status" value="1"/>
</dbReference>
<dbReference type="InterPro" id="IPR001245">
    <property type="entry name" value="Ser-Thr/Tyr_kinase_cat_dom"/>
</dbReference>
<feature type="chain" id="PRO_5045717681" description="Protein kinase domain-containing protein" evidence="4">
    <location>
        <begin position="21"/>
        <end position="793"/>
    </location>
</feature>
<organism evidence="6 7">
    <name type="scientific">Tegillarca granosa</name>
    <name type="common">Malaysian cockle</name>
    <name type="synonym">Anadara granosa</name>
    <dbReference type="NCBI Taxonomy" id="220873"/>
    <lineage>
        <taxon>Eukaryota</taxon>
        <taxon>Metazoa</taxon>
        <taxon>Spiralia</taxon>
        <taxon>Lophotrochozoa</taxon>
        <taxon>Mollusca</taxon>
        <taxon>Bivalvia</taxon>
        <taxon>Autobranchia</taxon>
        <taxon>Pteriomorphia</taxon>
        <taxon>Arcoida</taxon>
        <taxon>Arcoidea</taxon>
        <taxon>Arcidae</taxon>
        <taxon>Tegillarca</taxon>
    </lineage>
</organism>
<accession>A0ABQ9EEF8</accession>
<dbReference type="EMBL" id="JARBDR010000917">
    <property type="protein sequence ID" value="KAJ8303545.1"/>
    <property type="molecule type" value="Genomic_DNA"/>
</dbReference>
<dbReference type="SUPFAM" id="SSF53850">
    <property type="entry name" value="Periplasmic binding protein-like II"/>
    <property type="match status" value="1"/>
</dbReference>
<evidence type="ECO:0000256" key="3">
    <source>
        <dbReference type="SAM" id="Phobius"/>
    </source>
</evidence>
<keyword evidence="3" id="KW-1133">Transmembrane helix</keyword>
<evidence type="ECO:0000256" key="4">
    <source>
        <dbReference type="SAM" id="SignalP"/>
    </source>
</evidence>
<comment type="similarity">
    <text evidence="1">Belongs to the PstS family.</text>
</comment>
<comment type="caution">
    <text evidence="6">The sequence shown here is derived from an EMBL/GenBank/DDBJ whole genome shotgun (WGS) entry which is preliminary data.</text>
</comment>
<name>A0ABQ9EEF8_TEGGR</name>
<dbReference type="InterPro" id="IPR000719">
    <property type="entry name" value="Prot_kinase_dom"/>
</dbReference>
<feature type="domain" description="Protein kinase" evidence="5">
    <location>
        <begin position="386"/>
        <end position="671"/>
    </location>
</feature>
<dbReference type="InterPro" id="IPR024370">
    <property type="entry name" value="PBP_domain"/>
</dbReference>
<keyword evidence="2" id="KW-0175">Coiled coil</keyword>
<keyword evidence="7" id="KW-1185">Reference proteome</keyword>
<feature type="coiled-coil region" evidence="2">
    <location>
        <begin position="671"/>
        <end position="702"/>
    </location>
</feature>
<protein>
    <recommendedName>
        <fullName evidence="5">Protein kinase domain-containing protein</fullName>
    </recommendedName>
</protein>
<evidence type="ECO:0000256" key="2">
    <source>
        <dbReference type="SAM" id="Coils"/>
    </source>
</evidence>